<dbReference type="Gene3D" id="3.40.50.2000">
    <property type="entry name" value="Glycogen Phosphorylase B"/>
    <property type="match status" value="2"/>
</dbReference>
<dbReference type="Proteomes" id="UP000182826">
    <property type="component" value="Unassembled WGS sequence"/>
</dbReference>
<dbReference type="InterPro" id="IPR001296">
    <property type="entry name" value="Glyco_trans_1"/>
</dbReference>
<accession>A0A1J7CU65</accession>
<sequence>MNNKSKIRLFFLKVKALLKLISFIVFELNKIKRAKVIFFFPYYHTGGAEKVHLNIVKAVNEVENYIFFTDRSYSEGFKKQFFKYANGYEVYDFLNRNYLVKKIFTKVLISKINSCQNLKSVFGCHSLFYYELIPHLNETIKKYDLTHAFIKPDKGGIEIFSLPYVKNLDKRIVINFKTKEDYMDLYKSKSLSKFDERIQIIPNGIETLEESHNVKESNIFYVGFVGRWAKEKRPEMFLEIANNMKLYYPNIRFVMAGPNFEENEKAIKNAGIINLGEIKDENILKEWYSKINILLITSYREGFPMVIMESMMYGVIPISTNVGSISEHLMDNFNGFLIENELVLKDIENKFIEKIIYLYQNDEERLLLSNNAKEYGVNKFGIENFREKYKSLLLD</sequence>
<evidence type="ECO:0000313" key="2">
    <source>
        <dbReference type="EMBL" id="OIV43186.1"/>
    </source>
</evidence>
<dbReference type="Pfam" id="PF00534">
    <property type="entry name" value="Glycos_transf_1"/>
    <property type="match status" value="1"/>
</dbReference>
<dbReference type="AlphaFoldDB" id="A0A1J7CU65"/>
<name>A0A1J7CU65_FLAJO</name>
<evidence type="ECO:0000259" key="1">
    <source>
        <dbReference type="Pfam" id="PF00534"/>
    </source>
</evidence>
<dbReference type="SUPFAM" id="SSF53756">
    <property type="entry name" value="UDP-Glycosyltransferase/glycogen phosphorylase"/>
    <property type="match status" value="1"/>
</dbReference>
<evidence type="ECO:0000313" key="3">
    <source>
        <dbReference type="Proteomes" id="UP000182826"/>
    </source>
</evidence>
<keyword evidence="3" id="KW-1185">Reference proteome</keyword>
<dbReference type="PANTHER" id="PTHR12526:SF638">
    <property type="entry name" value="SPORE COAT PROTEIN SA"/>
    <property type="match status" value="1"/>
</dbReference>
<dbReference type="PANTHER" id="PTHR12526">
    <property type="entry name" value="GLYCOSYLTRANSFERASE"/>
    <property type="match status" value="1"/>
</dbReference>
<dbReference type="GO" id="GO:0016757">
    <property type="term" value="F:glycosyltransferase activity"/>
    <property type="evidence" value="ECO:0007669"/>
    <property type="project" value="InterPro"/>
</dbReference>
<dbReference type="EMBL" id="MLFK01000002">
    <property type="protein sequence ID" value="OIV43186.1"/>
    <property type="molecule type" value="Genomic_DNA"/>
</dbReference>
<proteinExistence type="predicted"/>
<feature type="domain" description="Glycosyl transferase family 1" evidence="1">
    <location>
        <begin position="215"/>
        <end position="374"/>
    </location>
</feature>
<reference evidence="2 3" key="1">
    <citation type="submission" date="2016-10" db="EMBL/GenBank/DDBJ databases">
        <title>Draft Genome Sequence of Rhizobacteria Flavobacterium johnsoniae CI04.</title>
        <authorList>
            <person name="Bravo J.I."/>
            <person name="Lozano G.L."/>
            <person name="Handelsman J."/>
        </authorList>
    </citation>
    <scope>NUCLEOTIDE SEQUENCE [LARGE SCALE GENOMIC DNA]</scope>
    <source>
        <strain evidence="2 3">CI04</strain>
    </source>
</reference>
<comment type="caution">
    <text evidence="2">The sequence shown here is derived from an EMBL/GenBank/DDBJ whole genome shotgun (WGS) entry which is preliminary data.</text>
</comment>
<organism evidence="2 3">
    <name type="scientific">Flavobacterium johnsoniae</name>
    <name type="common">Cytophaga johnsonae</name>
    <dbReference type="NCBI Taxonomy" id="986"/>
    <lineage>
        <taxon>Bacteria</taxon>
        <taxon>Pseudomonadati</taxon>
        <taxon>Bacteroidota</taxon>
        <taxon>Flavobacteriia</taxon>
        <taxon>Flavobacteriales</taxon>
        <taxon>Flavobacteriaceae</taxon>
        <taxon>Flavobacterium</taxon>
    </lineage>
</organism>
<protein>
    <recommendedName>
        <fullName evidence="1">Glycosyl transferase family 1 domain-containing protein</fullName>
    </recommendedName>
</protein>
<dbReference type="CDD" id="cd03801">
    <property type="entry name" value="GT4_PimA-like"/>
    <property type="match status" value="1"/>
</dbReference>
<gene>
    <name evidence="2" type="ORF">BKM63_02955</name>
</gene>